<feature type="domain" description="Peptidase M15C" evidence="1">
    <location>
        <begin position="61"/>
        <end position="127"/>
    </location>
</feature>
<dbReference type="InterPro" id="IPR039561">
    <property type="entry name" value="Peptidase_M15C"/>
</dbReference>
<dbReference type="Gene3D" id="3.30.1380.10">
    <property type="match status" value="1"/>
</dbReference>
<evidence type="ECO:0000259" key="1">
    <source>
        <dbReference type="Pfam" id="PF13539"/>
    </source>
</evidence>
<accession>A0A1C0U3K0</accession>
<dbReference type="AlphaFoldDB" id="A0A1C0U3K0"/>
<proteinExistence type="predicted"/>
<dbReference type="GO" id="GO:0008233">
    <property type="term" value="F:peptidase activity"/>
    <property type="evidence" value="ECO:0007669"/>
    <property type="project" value="InterPro"/>
</dbReference>
<sequence length="133" mass="15189">MSTNNTSYFFSKRSEQNLIGVHPDLVKVARLALQLSHTDFCVIEGLRTAEHQRQMFADGHSQTLNSRHLTGHALDIAPLINSTIPWDNWQAFIDLATTVKQAAQRLHIPIIWGGDWKSLKDGPHFELPRQYYP</sequence>
<dbReference type="SUPFAM" id="SSF55166">
    <property type="entry name" value="Hedgehog/DD-peptidase"/>
    <property type="match status" value="1"/>
</dbReference>
<dbReference type="Proteomes" id="UP000093476">
    <property type="component" value="Unassembled WGS sequence"/>
</dbReference>
<reference evidence="2 3" key="1">
    <citation type="submission" date="2015-12" db="EMBL/GenBank/DDBJ databases">
        <title>Genome comparisons provide insights into the role of secondary metabolites in the pathogenic phase of the Photorhabdus life cycle.</title>
        <authorList>
            <person name="Tobias N.J."/>
            <person name="Mishra B."/>
            <person name="Gupta D.K."/>
            <person name="Thines M."/>
            <person name="Stinear T.P."/>
            <person name="Bode H.B."/>
        </authorList>
    </citation>
    <scope>NUCLEOTIDE SEQUENCE [LARGE SCALE GENOMIC DNA]</scope>
    <source>
        <strain evidence="2 3">PB68.1</strain>
    </source>
</reference>
<keyword evidence="3" id="KW-1185">Reference proteome</keyword>
<dbReference type="InterPro" id="IPR009045">
    <property type="entry name" value="Zn_M74/Hedgehog-like"/>
</dbReference>
<comment type="caution">
    <text evidence="2">The sequence shown here is derived from an EMBL/GenBank/DDBJ whole genome shotgun (WGS) entry which is preliminary data.</text>
</comment>
<dbReference type="PATRIC" id="fig|286156.4.peg.2540"/>
<dbReference type="EMBL" id="LOMY01000085">
    <property type="protein sequence ID" value="OCQ52504.1"/>
    <property type="molecule type" value="Genomic_DNA"/>
</dbReference>
<organism evidence="2 3">
    <name type="scientific">Photorhabdus australis subsp. thailandensis</name>
    <dbReference type="NCBI Taxonomy" id="2805096"/>
    <lineage>
        <taxon>Bacteria</taxon>
        <taxon>Pseudomonadati</taxon>
        <taxon>Pseudomonadota</taxon>
        <taxon>Gammaproteobacteria</taxon>
        <taxon>Enterobacterales</taxon>
        <taxon>Morganellaceae</taxon>
        <taxon>Photorhabdus</taxon>
    </lineage>
</organism>
<dbReference type="STRING" id="286156.Ppb6_02240"/>
<dbReference type="RefSeq" id="WP_065823281.1">
    <property type="nucleotide sequence ID" value="NZ_CAWMQZ010000085.1"/>
</dbReference>
<dbReference type="Pfam" id="PF13539">
    <property type="entry name" value="Peptidase_M15_4"/>
    <property type="match status" value="1"/>
</dbReference>
<dbReference type="CDD" id="cd14845">
    <property type="entry name" value="L-Ala-D-Glu_peptidase_like"/>
    <property type="match status" value="1"/>
</dbReference>
<protein>
    <recommendedName>
        <fullName evidence="1">Peptidase M15C domain-containing protein</fullName>
    </recommendedName>
</protein>
<name>A0A1C0U3K0_9GAMM</name>
<gene>
    <name evidence="2" type="ORF">Ppb6_02240</name>
</gene>
<evidence type="ECO:0000313" key="3">
    <source>
        <dbReference type="Proteomes" id="UP000093476"/>
    </source>
</evidence>
<evidence type="ECO:0000313" key="2">
    <source>
        <dbReference type="EMBL" id="OCQ52504.1"/>
    </source>
</evidence>